<dbReference type="Pfam" id="PF14543">
    <property type="entry name" value="TAXi_N"/>
    <property type="match status" value="2"/>
</dbReference>
<dbReference type="Gene3D" id="3.30.420.10">
    <property type="entry name" value="Ribonuclease H-like superfamily/Ribonuclease H"/>
    <property type="match status" value="1"/>
</dbReference>
<evidence type="ECO:0000256" key="1">
    <source>
        <dbReference type="ARBA" id="ARBA00007447"/>
    </source>
</evidence>
<comment type="similarity">
    <text evidence="1">Belongs to the peptidase A1 family.</text>
</comment>
<dbReference type="SUPFAM" id="SSF50630">
    <property type="entry name" value="Acid proteases"/>
    <property type="match status" value="2"/>
</dbReference>
<name>A0ABQ7KR85_BRACM</name>
<dbReference type="EMBL" id="JADBGQ010000010">
    <property type="protein sequence ID" value="KAG5376591.1"/>
    <property type="molecule type" value="Genomic_DNA"/>
</dbReference>
<dbReference type="InterPro" id="IPR036397">
    <property type="entry name" value="RNaseH_sf"/>
</dbReference>
<accession>A0ABQ7KR85</accession>
<protein>
    <recommendedName>
        <fullName evidence="2">Peptidase A1 domain-containing protein</fullName>
    </recommendedName>
</protein>
<evidence type="ECO:0000313" key="3">
    <source>
        <dbReference type="EMBL" id="KAG5376591.1"/>
    </source>
</evidence>
<proteinExistence type="inferred from homology"/>
<dbReference type="PANTHER" id="PTHR47965">
    <property type="entry name" value="ASPARTYL PROTEASE-RELATED"/>
    <property type="match status" value="1"/>
</dbReference>
<evidence type="ECO:0000313" key="4">
    <source>
        <dbReference type="Proteomes" id="UP000823674"/>
    </source>
</evidence>
<feature type="domain" description="Peptidase A1" evidence="2">
    <location>
        <begin position="267"/>
        <end position="577"/>
    </location>
</feature>
<dbReference type="InterPro" id="IPR012337">
    <property type="entry name" value="RNaseH-like_sf"/>
</dbReference>
<dbReference type="InterPro" id="IPR032861">
    <property type="entry name" value="TAXi_N"/>
</dbReference>
<keyword evidence="4" id="KW-1185">Reference proteome</keyword>
<dbReference type="PROSITE" id="PS51767">
    <property type="entry name" value="PEPTIDASE_A1"/>
    <property type="match status" value="2"/>
</dbReference>
<dbReference type="Pfam" id="PF14541">
    <property type="entry name" value="TAXi_C"/>
    <property type="match status" value="2"/>
</dbReference>
<gene>
    <name evidence="3" type="primary">A10p026970.1_BraROA</name>
    <name evidence="3" type="ORF">IGI04_041187</name>
</gene>
<dbReference type="InterPro" id="IPR032799">
    <property type="entry name" value="TAXi_C"/>
</dbReference>
<dbReference type="InterPro" id="IPR033121">
    <property type="entry name" value="PEPTIDASE_A1"/>
</dbReference>
<dbReference type="Proteomes" id="UP000823674">
    <property type="component" value="Chromosome A10"/>
</dbReference>
<reference evidence="3 4" key="1">
    <citation type="submission" date="2021-03" db="EMBL/GenBank/DDBJ databases">
        <authorList>
            <person name="King G.J."/>
            <person name="Bancroft I."/>
            <person name="Baten A."/>
            <person name="Bloomfield J."/>
            <person name="Borpatragohain P."/>
            <person name="He Z."/>
            <person name="Irish N."/>
            <person name="Irwin J."/>
            <person name="Liu K."/>
            <person name="Mauleon R.P."/>
            <person name="Moore J."/>
            <person name="Morris R."/>
            <person name="Ostergaard L."/>
            <person name="Wang B."/>
            <person name="Wells R."/>
        </authorList>
    </citation>
    <scope>NUCLEOTIDE SEQUENCE [LARGE SCALE GENOMIC DNA]</scope>
    <source>
        <strain evidence="3">R-o-18</strain>
        <tissue evidence="3">Leaf</tissue>
    </source>
</reference>
<feature type="domain" description="Peptidase A1" evidence="2">
    <location>
        <begin position="807"/>
        <end position="1160"/>
    </location>
</feature>
<dbReference type="SUPFAM" id="SSF53098">
    <property type="entry name" value="Ribonuclease H-like"/>
    <property type="match status" value="1"/>
</dbReference>
<comment type="caution">
    <text evidence="3">The sequence shown here is derived from an EMBL/GenBank/DDBJ whole genome shotgun (WGS) entry which is preliminary data.</text>
</comment>
<dbReference type="InterPro" id="IPR044730">
    <property type="entry name" value="RNase_H-like_dom_plant"/>
</dbReference>
<dbReference type="InterPro" id="IPR021109">
    <property type="entry name" value="Peptidase_aspartic_dom_sf"/>
</dbReference>
<dbReference type="Gene3D" id="2.40.70.10">
    <property type="entry name" value="Acid Proteases"/>
    <property type="match status" value="6"/>
</dbReference>
<dbReference type="CDD" id="cd06222">
    <property type="entry name" value="RNase_H_like"/>
    <property type="match status" value="1"/>
</dbReference>
<dbReference type="Pfam" id="PF13456">
    <property type="entry name" value="RVT_3"/>
    <property type="match status" value="1"/>
</dbReference>
<evidence type="ECO:0000259" key="2">
    <source>
        <dbReference type="PROSITE" id="PS51767"/>
    </source>
</evidence>
<dbReference type="PANTHER" id="PTHR47965:SF33">
    <property type="entry name" value="PEPTIDASE A1 DOMAIN-CONTAINING PROTEIN"/>
    <property type="match status" value="1"/>
</dbReference>
<dbReference type="InterPro" id="IPR002156">
    <property type="entry name" value="RNaseH_domain"/>
</dbReference>
<organism evidence="3 4">
    <name type="scientific">Brassica rapa subsp. trilocularis</name>
    <dbReference type="NCBI Taxonomy" id="1813537"/>
    <lineage>
        <taxon>Eukaryota</taxon>
        <taxon>Viridiplantae</taxon>
        <taxon>Streptophyta</taxon>
        <taxon>Embryophyta</taxon>
        <taxon>Tracheophyta</taxon>
        <taxon>Spermatophyta</taxon>
        <taxon>Magnoliopsida</taxon>
        <taxon>eudicotyledons</taxon>
        <taxon>Gunneridae</taxon>
        <taxon>Pentapetalae</taxon>
        <taxon>rosids</taxon>
        <taxon>malvids</taxon>
        <taxon>Brassicales</taxon>
        <taxon>Brassicaceae</taxon>
        <taxon>Brassiceae</taxon>
        <taxon>Brassica</taxon>
    </lineage>
</organism>
<sequence length="1185" mass="130929">MNKERVLVEARCSFLNSLIAHGFMQSESHDTTSNKILRFAPCLLLPAPVISILGSNSFSGPVTITPFRIVGSDHLISVASIYVDEVPLPLHPSLLEGGAKLILLNLLRLKQRKWECLIPGSAPFKHCFEESGSERNMKKFMNVRDWVAREGRREKVETVVCLAFIDGERSLIESMVIGTHQLQEYKIEFHFSTTLKTVSDSLLLHKVSCSIHLHLKQTITKQKNLENTKMGGLTHLIVFVSMCAAITLISEAQYLIPVTKDEPTKQFYTTVNIGAGGMSSPVNLLLDLGTNLTWLNCRKIRLLSSLRAWPRPTGRVVQDNTTIFTTQSGKPISIAPSRRFTFSCAVEKYRQGMAPRIAGVVALSPGEFPFWRQIASAYNIIPKFALCLPSYGRGLGYFYIGTHSFGGSNPVPMTLTPLKIDSGKYLVSVTSIYVDGVSLTLDPSLLEGGAQLSTVVPYTVLQTDIYNALAQSFTLKAKKIGMSETTGHAPFKHCFEEGASGKNMDVSVMEIGLPGNGREVKWRFQGANMVVRVSETVICLAFVDGGKKPNESMVVGTHQLENYLIEFDLSTTRMAFSDPLFDTQRVNVMHVDANEAVQLVLQPVVQANIPGIAQVIRLGNICLLDGSWTSSAHFSGCGWVWMDSVGNIQLMGTKNFTRRESALHSEVEALRWAMENMLQHSTCQNFGTDCKELIAMLKDPQDWPSFATELERIETLQICFPDFSIIHVPRARNQISDFLAKTARSFHRELLFIGCSIPVWLPRPPQKTKMGGLTRLIVFISMFASITLMSEAQYLLPIVKHEPSKQYYTAFDIGSAEKSYATLVLDLETNLTWLNCRELKSLSSLRLITCQSSTCKSIPGSGCDGKYCLYRQPNPLGKPVTGRVVQDKATFSTTDGGRQLSEVSLPRFTFSCATQGLSLPIAGVLGLSPAGEFPFWRQVTRAFNVIPKFALCLPSSVFDVGHFYVGGVNGYIIPPFTGSSNPIPMNLTPLKNIESGKYIISPTSIYVDGVPLSLNPSLLEGGAKLSTVVTYTVLQTDIYNALASAFTLKAKEIGMSEVPGMPEFPGFTPFKTCFEEGSSRRDVEEFMNVPVIEIGLPGRAGEVKWKFHGANTVVRVLETVICLAFADGGKKPTEPMVIGTHQLQDYMIEFDLSTTRMAFSDSLLSHKTSCSAWPSRRQDHSHMML</sequence>
<dbReference type="InterPro" id="IPR001461">
    <property type="entry name" value="Aspartic_peptidase_A1"/>
</dbReference>